<organism evidence="2 3">
    <name type="scientific">Pleurodeles waltl</name>
    <name type="common">Iberian ribbed newt</name>
    <dbReference type="NCBI Taxonomy" id="8319"/>
    <lineage>
        <taxon>Eukaryota</taxon>
        <taxon>Metazoa</taxon>
        <taxon>Chordata</taxon>
        <taxon>Craniata</taxon>
        <taxon>Vertebrata</taxon>
        <taxon>Euteleostomi</taxon>
        <taxon>Amphibia</taxon>
        <taxon>Batrachia</taxon>
        <taxon>Caudata</taxon>
        <taxon>Salamandroidea</taxon>
        <taxon>Salamandridae</taxon>
        <taxon>Pleurodelinae</taxon>
        <taxon>Pleurodeles</taxon>
    </lineage>
</organism>
<proteinExistence type="predicted"/>
<dbReference type="Proteomes" id="UP001066276">
    <property type="component" value="Chromosome 3_1"/>
</dbReference>
<protein>
    <submittedName>
        <fullName evidence="2">Uncharacterized protein</fullName>
    </submittedName>
</protein>
<dbReference type="EMBL" id="JANPWB010000005">
    <property type="protein sequence ID" value="KAJ1190544.1"/>
    <property type="molecule type" value="Genomic_DNA"/>
</dbReference>
<keyword evidence="3" id="KW-1185">Reference proteome</keyword>
<comment type="caution">
    <text evidence="2">The sequence shown here is derived from an EMBL/GenBank/DDBJ whole genome shotgun (WGS) entry which is preliminary data.</text>
</comment>
<gene>
    <name evidence="2" type="ORF">NDU88_007282</name>
</gene>
<accession>A0AAV7UQ08</accession>
<evidence type="ECO:0000256" key="1">
    <source>
        <dbReference type="SAM" id="MobiDB-lite"/>
    </source>
</evidence>
<reference evidence="2" key="1">
    <citation type="journal article" date="2022" name="bioRxiv">
        <title>Sequencing and chromosome-scale assembly of the giantPleurodeles waltlgenome.</title>
        <authorList>
            <person name="Brown T."/>
            <person name="Elewa A."/>
            <person name="Iarovenko S."/>
            <person name="Subramanian E."/>
            <person name="Araus A.J."/>
            <person name="Petzold A."/>
            <person name="Susuki M."/>
            <person name="Suzuki K.-i.T."/>
            <person name="Hayashi T."/>
            <person name="Toyoda A."/>
            <person name="Oliveira C."/>
            <person name="Osipova E."/>
            <person name="Leigh N.D."/>
            <person name="Simon A."/>
            <person name="Yun M.H."/>
        </authorList>
    </citation>
    <scope>NUCLEOTIDE SEQUENCE</scope>
    <source>
        <strain evidence="2">20211129_DDA</strain>
        <tissue evidence="2">Liver</tissue>
    </source>
</reference>
<dbReference type="AlphaFoldDB" id="A0AAV7UQ08"/>
<evidence type="ECO:0000313" key="2">
    <source>
        <dbReference type="EMBL" id="KAJ1190544.1"/>
    </source>
</evidence>
<feature type="region of interest" description="Disordered" evidence="1">
    <location>
        <begin position="131"/>
        <end position="172"/>
    </location>
</feature>
<feature type="compositionally biased region" description="Polar residues" evidence="1">
    <location>
        <begin position="132"/>
        <end position="141"/>
    </location>
</feature>
<evidence type="ECO:0000313" key="3">
    <source>
        <dbReference type="Proteomes" id="UP001066276"/>
    </source>
</evidence>
<name>A0AAV7UQ08_PLEWA</name>
<sequence>MRWAEVEWVRHGESLSQAARELQHGREAVARIPLRGRGGRGGTSRGVALEAGDSAESLHPWLAEETGRKVLPSTLSMEGSESGQGGVLEDRATRIRQIQCSPIMFQVLEGADGGELEVNGPPGQGAVVHCTSGVQNGGSQESDMDNPPGPKGGNQQLGLDPGHQLVDQRHEVPLEFLPGV</sequence>